<keyword evidence="3" id="KW-1185">Reference proteome</keyword>
<dbReference type="Proteomes" id="UP000077755">
    <property type="component" value="Chromosome 6"/>
</dbReference>
<dbReference type="PANTHER" id="PTHR47165:SF4">
    <property type="entry name" value="OS03G0429900 PROTEIN"/>
    <property type="match status" value="1"/>
</dbReference>
<gene>
    <name evidence="2" type="ORF">DCAR_0626086</name>
</gene>
<evidence type="ECO:0000313" key="3">
    <source>
        <dbReference type="Proteomes" id="UP000077755"/>
    </source>
</evidence>
<name>A0A161WUN8_DAUCS</name>
<dbReference type="InterPro" id="IPR012340">
    <property type="entry name" value="NA-bd_OB-fold"/>
</dbReference>
<evidence type="ECO:0000313" key="2">
    <source>
        <dbReference type="EMBL" id="WOH06658.1"/>
    </source>
</evidence>
<evidence type="ECO:0000259" key="1">
    <source>
        <dbReference type="Pfam" id="PF02721"/>
    </source>
</evidence>
<dbReference type="Pfam" id="PF02721">
    <property type="entry name" value="DUF223"/>
    <property type="match status" value="1"/>
</dbReference>
<accession>A0A161WUN8</accession>
<dbReference type="EMBL" id="CP093348">
    <property type="protein sequence ID" value="WOH06658.1"/>
    <property type="molecule type" value="Genomic_DNA"/>
</dbReference>
<organism evidence="2 3">
    <name type="scientific">Daucus carota subsp. sativus</name>
    <name type="common">Carrot</name>
    <dbReference type="NCBI Taxonomy" id="79200"/>
    <lineage>
        <taxon>Eukaryota</taxon>
        <taxon>Viridiplantae</taxon>
        <taxon>Streptophyta</taxon>
        <taxon>Embryophyta</taxon>
        <taxon>Tracheophyta</taxon>
        <taxon>Spermatophyta</taxon>
        <taxon>Magnoliopsida</taxon>
        <taxon>eudicotyledons</taxon>
        <taxon>Gunneridae</taxon>
        <taxon>Pentapetalae</taxon>
        <taxon>asterids</taxon>
        <taxon>campanulids</taxon>
        <taxon>Apiales</taxon>
        <taxon>Apiaceae</taxon>
        <taxon>Apioideae</taxon>
        <taxon>Scandiceae</taxon>
        <taxon>Daucinae</taxon>
        <taxon>Daucus</taxon>
        <taxon>Daucus sect. Daucus</taxon>
    </lineage>
</organism>
<sequence length="683" mass="77322">MELEKFDSIEALTTTRFDWKCRLRLQYVVGEIRNVRANIKSTKTDSEKVLTKFDLCDERHTLAVTLFDDFGTQFEQTLRCCKDQQVFVIICAAKIGLYEGLPNLTNYSATRIYINPGHYSVRQLRERIAAMPRAKAGSPPVEEMNFPMLTVKQIQSLPPESSECKVNCKVRVTKVEENANWYYAICTKCPAEIVKENGVFNCINCKRIIPYPDKRFRVCTLCSDSTGTIAIIFLDEDVSRILEKTVFDVEVEMFEAKTEGQFPQQLKELQNEVYDITLNITADNLKKGSKVYEAFQILDKVESGGNFDPSGGKHSEMADAISVDLGDDNMNTPNTGISSTKTRPRVHIEPLPFDPKGASPAKAIKKENPEKTGFHATNLKIKVRVIRLWRGTTKKGEEFTSFNILLLDCKNSTIHAFIPAVCAYDLERQIMVGTVNIISDFIVQAYKDTDGFRSVRAANQLIFTKETKIQQVDEHGEAQEQAKFAITDGSSLWKVTFWDKFARLFVKAIWEKMETPVIIIIAGCRVQNFNNEVILTNVAGTKFYLNYDHHSVKHLRRMLKDPDFAKKVAANNISTKAELLTVQQIQSLDKEFIQQGPSNHFPHCFSLLAQKPYTIKLEINEININSKCTLYWATNICHGFKLECTEDKVEQTVTTNDTEATTSTVDLQGLSGLNCNSSAITKD</sequence>
<feature type="domain" description="Replication protein A 70 kDa DNA-binding subunit B/D first OB fold" evidence="1">
    <location>
        <begin position="377"/>
        <end position="471"/>
    </location>
</feature>
<protein>
    <recommendedName>
        <fullName evidence="1">Replication protein A 70 kDa DNA-binding subunit B/D first OB fold domain-containing protein</fullName>
    </recommendedName>
</protein>
<dbReference type="InterPro" id="IPR003871">
    <property type="entry name" value="RFA1B/D_OB_1st"/>
</dbReference>
<reference evidence="2" key="2">
    <citation type="submission" date="2022-03" db="EMBL/GenBank/DDBJ databases">
        <title>Draft title - Genomic analysis of global carrot germplasm unveils the trajectory of domestication and the origin of high carotenoid orange carrot.</title>
        <authorList>
            <person name="Iorizzo M."/>
            <person name="Ellison S."/>
            <person name="Senalik D."/>
            <person name="Macko-Podgorni A."/>
            <person name="Grzebelus D."/>
            <person name="Bostan H."/>
            <person name="Rolling W."/>
            <person name="Curaba J."/>
            <person name="Simon P."/>
        </authorList>
    </citation>
    <scope>NUCLEOTIDE SEQUENCE</scope>
    <source>
        <tissue evidence="2">Leaf</tissue>
    </source>
</reference>
<dbReference type="Gene3D" id="2.40.50.140">
    <property type="entry name" value="Nucleic acid-binding proteins"/>
    <property type="match status" value="4"/>
</dbReference>
<reference evidence="2" key="1">
    <citation type="journal article" date="2016" name="Nat. Genet.">
        <title>A high-quality carrot genome assembly provides new insights into carotenoid accumulation and asterid genome evolution.</title>
        <authorList>
            <person name="Iorizzo M."/>
            <person name="Ellison S."/>
            <person name="Senalik D."/>
            <person name="Zeng P."/>
            <person name="Satapoomin P."/>
            <person name="Huang J."/>
            <person name="Bowman M."/>
            <person name="Iovene M."/>
            <person name="Sanseverino W."/>
            <person name="Cavagnaro P."/>
            <person name="Yildiz M."/>
            <person name="Macko-Podgorni A."/>
            <person name="Moranska E."/>
            <person name="Grzebelus E."/>
            <person name="Grzebelus D."/>
            <person name="Ashrafi H."/>
            <person name="Zheng Z."/>
            <person name="Cheng S."/>
            <person name="Spooner D."/>
            <person name="Van Deynze A."/>
            <person name="Simon P."/>
        </authorList>
    </citation>
    <scope>NUCLEOTIDE SEQUENCE</scope>
    <source>
        <tissue evidence="2">Leaf</tissue>
    </source>
</reference>
<dbReference type="AlphaFoldDB" id="A0A161WUN8"/>
<dbReference type="SUPFAM" id="SSF50249">
    <property type="entry name" value="Nucleic acid-binding proteins"/>
    <property type="match status" value="4"/>
</dbReference>
<dbReference type="Gramene" id="KZM92307">
    <property type="protein sequence ID" value="KZM92307"/>
    <property type="gene ID" value="DCAR_020328"/>
</dbReference>
<dbReference type="PANTHER" id="PTHR47165">
    <property type="entry name" value="OS03G0429900 PROTEIN"/>
    <property type="match status" value="1"/>
</dbReference>
<proteinExistence type="predicted"/>